<evidence type="ECO:0000313" key="3">
    <source>
        <dbReference type="Proteomes" id="UP000191672"/>
    </source>
</evidence>
<dbReference type="Pfam" id="PF00583">
    <property type="entry name" value="Acetyltransf_1"/>
    <property type="match status" value="1"/>
</dbReference>
<evidence type="ECO:0000313" key="2">
    <source>
        <dbReference type="EMBL" id="OQD79768.1"/>
    </source>
</evidence>
<dbReference type="InterPro" id="IPR016181">
    <property type="entry name" value="Acyl_CoA_acyltransferase"/>
</dbReference>
<dbReference type="AlphaFoldDB" id="A0A1V6PRX9"/>
<sequence length="175" mass="19069">MATPEQCEETEAVHFRRQAETCWQLFADDIIIQDMPSGGVAIRTLAMSQGKLNRAVRVGLGSEIHPSPFAPSSATQDLCLYLAKINNRVAGTAALAILETRMGKVAHLYLDCPLSEYRGQGVHLALIRARLQDAQQLGVHLATAITRVGSGSARNVERSDMQLAYTTTVFTKDKS</sequence>
<dbReference type="SUPFAM" id="SSF55729">
    <property type="entry name" value="Acyl-CoA N-acyltransferases (Nat)"/>
    <property type="match status" value="1"/>
</dbReference>
<comment type="caution">
    <text evidence="2">The sequence shown here is derived from an EMBL/GenBank/DDBJ whole genome shotgun (WGS) entry which is preliminary data.</text>
</comment>
<dbReference type="PROSITE" id="PS51186">
    <property type="entry name" value="GNAT"/>
    <property type="match status" value="1"/>
</dbReference>
<dbReference type="GO" id="GO:0016747">
    <property type="term" value="F:acyltransferase activity, transferring groups other than amino-acyl groups"/>
    <property type="evidence" value="ECO:0007669"/>
    <property type="project" value="InterPro"/>
</dbReference>
<dbReference type="OrthoDB" id="3853310at2759"/>
<dbReference type="EMBL" id="MDYN01000044">
    <property type="protein sequence ID" value="OQD79768.1"/>
    <property type="molecule type" value="Genomic_DNA"/>
</dbReference>
<dbReference type="CDD" id="cd04301">
    <property type="entry name" value="NAT_SF"/>
    <property type="match status" value="1"/>
</dbReference>
<organism evidence="2 3">
    <name type="scientific">Penicillium antarcticum</name>
    <dbReference type="NCBI Taxonomy" id="416450"/>
    <lineage>
        <taxon>Eukaryota</taxon>
        <taxon>Fungi</taxon>
        <taxon>Dikarya</taxon>
        <taxon>Ascomycota</taxon>
        <taxon>Pezizomycotina</taxon>
        <taxon>Eurotiomycetes</taxon>
        <taxon>Eurotiomycetidae</taxon>
        <taxon>Eurotiales</taxon>
        <taxon>Aspergillaceae</taxon>
        <taxon>Penicillium</taxon>
    </lineage>
</organism>
<dbReference type="InterPro" id="IPR000182">
    <property type="entry name" value="GNAT_dom"/>
</dbReference>
<evidence type="ECO:0000259" key="1">
    <source>
        <dbReference type="PROSITE" id="PS51186"/>
    </source>
</evidence>
<feature type="domain" description="N-acetyltransferase" evidence="1">
    <location>
        <begin position="40"/>
        <end position="175"/>
    </location>
</feature>
<reference evidence="3" key="1">
    <citation type="journal article" date="2017" name="Nat. Microbiol.">
        <title>Global analysis of biosynthetic gene clusters reveals vast potential of secondary metabolite production in Penicillium species.</title>
        <authorList>
            <person name="Nielsen J.C."/>
            <person name="Grijseels S."/>
            <person name="Prigent S."/>
            <person name="Ji B."/>
            <person name="Dainat J."/>
            <person name="Nielsen K.F."/>
            <person name="Frisvad J.C."/>
            <person name="Workman M."/>
            <person name="Nielsen J."/>
        </authorList>
    </citation>
    <scope>NUCLEOTIDE SEQUENCE [LARGE SCALE GENOMIC DNA]</scope>
    <source>
        <strain evidence="3">IBT 31811</strain>
    </source>
</reference>
<proteinExistence type="predicted"/>
<name>A0A1V6PRX9_9EURO</name>
<keyword evidence="3" id="KW-1185">Reference proteome</keyword>
<protein>
    <recommendedName>
        <fullName evidence="1">N-acetyltransferase domain-containing protein</fullName>
    </recommendedName>
</protein>
<dbReference type="Gene3D" id="3.40.630.30">
    <property type="match status" value="1"/>
</dbReference>
<gene>
    <name evidence="2" type="ORF">PENANT_c044G08030</name>
</gene>
<accession>A0A1V6PRX9</accession>
<dbReference type="Proteomes" id="UP000191672">
    <property type="component" value="Unassembled WGS sequence"/>
</dbReference>